<keyword evidence="3" id="KW-0548">Nucleotidyltransferase</keyword>
<dbReference type="Pfam" id="PF08284">
    <property type="entry name" value="RVP_2"/>
    <property type="match status" value="1"/>
</dbReference>
<dbReference type="InterPro" id="IPR043502">
    <property type="entry name" value="DNA/RNA_pol_sf"/>
</dbReference>
<keyword evidence="15" id="KW-0511">Multifunctional enzyme</keyword>
<dbReference type="Pfam" id="PF00078">
    <property type="entry name" value="RVT_1"/>
    <property type="match status" value="1"/>
</dbReference>
<sequence>MIGTFTLNNHYATTLFNSGADYSFVSTTFIPLLDIQPNDLGFSYEIEIASGKLVKIDKVMRGCKLEIEGHVFDINLIPFGSGSFDVIIGIDWLSDHKAEIICHEKVVRIPLLDDKEIKFQNELIPGAMPIAKSPYRLAPSKLEELSGQLKELQDKGFIRPSSSPWGAPIDLRSEYHQLRVHEDDIPKTAFKTRCGHFEFTVMPFGLTNASAVFMDLMNQVCRSYLDKFVIVFIDDILIYSKTREEHEEHLGLVLELLKKERMYAKFSKCEFWLQEVQFLRHVINGDGIHVDPSKIEVVKNWKAPRTPFEVRSFLGLVGYYRRFIKDFSKIAKPLTVLTQKSKTFDCGEEQENAFQTLKDKLCNASVLPLPDGPKNFMVYCDASSLGLGCVLMQRGKVIAYAYRQLKIHEKNYTTHDLELELFSDYYCEIRYHPGKENVEDDALSRKERKEASDESAGLQRGIDEMIELRNDGALYYLDGIWVPLKGDVRTLIMDEAHKSKYSVHPGADKMYYDLRDRYWWPGMKKDIAVYVRIAMDFVTKLPRTSSGHDTIWVIVDRLTKSAHFLSMREDYKMDRLARLYLNEIVARHVVPISIISDHNSGFTSRLSQSIQEALGTCLDMSTPNHPQTDGQSERTIQTLEDMLRAYHSNVRCAPFEALYGRKCRSPIIWAEIREGQLIGPELVQETTEKISQIKDRLKAARDRQKSYAIKRRKPVEFSVGDYVLLKVSPWKVVVRFRKKGKLAPRFVGPFEIIEKIGPVAYMLDLPEELDGVHDTFHVLNLKKCLADPTLQVLLDEIKVDAKLNFMKELVEILEREFKKLKRSRIAIVKHYSLFWLISRHIGMDWLSNHEAEIICHEKVVRIPLLDGKVLRVLGERPEEKVRLLIAKSPYRLAPSELEELSRQLKELHEQRPYLDKFVIVFIDDILIYSKTQEEHFLGHVINGNGIHVDPGKIEAVKNWEAPRTPTEVRSFLGLAGYYRRFIENFSKIAKSLTILTQKCKTFDWGEEQELAFQTLKDKLCNAPVLALPDGPEDFVVYCDASGLRLGCVLMQRGKVTAYASRQLKANVVADALSRKERVKPKRVRAMNMTLQSSIKDKILAAQKEAVDESAGLQKGLDEMIEKRSDGTLYYLDQIWVPLKGDVRTLIMEKAYKSKYYVHPGADKMYYDLRDRYWWPGMKKDIIVYTDGQSERTIQTLEYMLRACVLDFGGSWDVHLSLVEFSYNNSYHSSVRCAPFEALYETTEKISQIKDSFKAARDRQKSYADKRRKPLEFSVGDYVLLKVSPWKGVVRFGKKGKLAPRFVGPFEIIEKVSPVAYRLDLPEELNGVHDTFHVSNLKKSLADPTLKVPLDEIRVDAKLNFVEKPMEILEREFKKLKHSRIAIVKVRWNSKRGPEFTWEHEDQMNLNPLNKRVFLIACCLRVAFCFCDLSEESLIHPVSSIAGQNTREVGKLARGQLRREVVYNTSLSMIIHKTESSSIPRKKQFEKMVSKTSHAQKIQAGIQVSRTRRQLLARHGVPISIISDRDSRFTSRFWQSMQEALGTRLDMSTAYHPQTDGQSERTIQTLEDMLRACVLDFGGSWDVHLPLVEFSYNNSYHSSVRCAPFEALYGRKCRSPIMWAEVGEGQLIGPELVQETTEKISQIKDRLKAARDRQKSYADKRRKPLEFSVGDYVLLKVSPWKGVVRFRKKGKLAPRFVGPFEIIEKIGPVAYRLDLPEELDGVHDTFHVSNLKKCLADPTLQVPLDEIQVDAKLNFGVEILLRVVECNLCPFCVLNISFLVLRLFDICQFVQKLYRVDDGDFMRILVIYCE</sequence>
<feature type="domain" description="Integrase catalytic" evidence="17">
    <location>
        <begin position="1508"/>
        <end position="1611"/>
    </location>
</feature>
<evidence type="ECO:0000256" key="2">
    <source>
        <dbReference type="ARBA" id="ARBA00022679"/>
    </source>
</evidence>
<evidence type="ECO:0000256" key="6">
    <source>
        <dbReference type="ARBA" id="ARBA00022750"/>
    </source>
</evidence>
<keyword evidence="8" id="KW-0378">Hydrolase</keyword>
<dbReference type="InterPro" id="IPR001584">
    <property type="entry name" value="Integrase_cat-core"/>
</dbReference>
<feature type="domain" description="Integrase catalytic" evidence="17">
    <location>
        <begin position="517"/>
        <end position="722"/>
    </location>
</feature>
<dbReference type="InterPro" id="IPR036397">
    <property type="entry name" value="RNaseH_sf"/>
</dbReference>
<dbReference type="InterPro" id="IPR041588">
    <property type="entry name" value="Integrase_H2C2"/>
</dbReference>
<dbReference type="SUPFAM" id="SSF50630">
    <property type="entry name" value="Acid proteases"/>
    <property type="match status" value="1"/>
</dbReference>
<keyword evidence="19" id="KW-1185">Reference proteome</keyword>
<dbReference type="Pfam" id="PF17919">
    <property type="entry name" value="RT_RNaseH_2"/>
    <property type="match status" value="2"/>
</dbReference>
<evidence type="ECO:0000313" key="19">
    <source>
        <dbReference type="Proteomes" id="UP001151760"/>
    </source>
</evidence>
<dbReference type="SUPFAM" id="SSF56672">
    <property type="entry name" value="DNA/RNA polymerases"/>
    <property type="match status" value="2"/>
</dbReference>
<dbReference type="InterPro" id="IPR050951">
    <property type="entry name" value="Retrovirus_Pol_polyprotein"/>
</dbReference>
<proteinExistence type="predicted"/>
<evidence type="ECO:0000256" key="3">
    <source>
        <dbReference type="ARBA" id="ARBA00022695"/>
    </source>
</evidence>
<evidence type="ECO:0000313" key="18">
    <source>
        <dbReference type="EMBL" id="GJT31066.1"/>
    </source>
</evidence>
<organism evidence="18 19">
    <name type="scientific">Tanacetum coccineum</name>
    <dbReference type="NCBI Taxonomy" id="301880"/>
    <lineage>
        <taxon>Eukaryota</taxon>
        <taxon>Viridiplantae</taxon>
        <taxon>Streptophyta</taxon>
        <taxon>Embryophyta</taxon>
        <taxon>Tracheophyta</taxon>
        <taxon>Spermatophyta</taxon>
        <taxon>Magnoliopsida</taxon>
        <taxon>eudicotyledons</taxon>
        <taxon>Gunneridae</taxon>
        <taxon>Pentapetalae</taxon>
        <taxon>asterids</taxon>
        <taxon>campanulids</taxon>
        <taxon>Asterales</taxon>
        <taxon>Asteraceae</taxon>
        <taxon>Asteroideae</taxon>
        <taxon>Anthemideae</taxon>
        <taxon>Anthemidinae</taxon>
        <taxon>Tanacetum</taxon>
    </lineage>
</organism>
<dbReference type="Gene3D" id="3.10.10.10">
    <property type="entry name" value="HIV Type 1 Reverse Transcriptase, subunit A, domain 1"/>
    <property type="match status" value="2"/>
</dbReference>
<dbReference type="Pfam" id="PF17921">
    <property type="entry name" value="Integrase_H2C2"/>
    <property type="match status" value="2"/>
</dbReference>
<feature type="coiled-coil region" evidence="16">
    <location>
        <begin position="1632"/>
        <end position="1659"/>
    </location>
</feature>
<reference evidence="18" key="2">
    <citation type="submission" date="2022-01" db="EMBL/GenBank/DDBJ databases">
        <authorList>
            <person name="Yamashiro T."/>
            <person name="Shiraishi A."/>
            <person name="Satake H."/>
            <person name="Nakayama K."/>
        </authorList>
    </citation>
    <scope>NUCLEOTIDE SEQUENCE</scope>
</reference>
<evidence type="ECO:0000256" key="5">
    <source>
        <dbReference type="ARBA" id="ARBA00022723"/>
    </source>
</evidence>
<dbReference type="PANTHER" id="PTHR37984:SF5">
    <property type="entry name" value="PROTEIN NYNRIN-LIKE"/>
    <property type="match status" value="1"/>
</dbReference>
<evidence type="ECO:0000256" key="14">
    <source>
        <dbReference type="ARBA" id="ARBA00023172"/>
    </source>
</evidence>
<dbReference type="InterPro" id="IPR056924">
    <property type="entry name" value="SH3_Tf2-1"/>
</dbReference>
<keyword evidence="4" id="KW-0540">Nuclease</keyword>
<dbReference type="GO" id="GO:0003964">
    <property type="term" value="F:RNA-directed DNA polymerase activity"/>
    <property type="evidence" value="ECO:0007669"/>
    <property type="project" value="UniProtKB-KW"/>
</dbReference>
<reference evidence="18" key="1">
    <citation type="journal article" date="2022" name="Int. J. Mol. Sci.">
        <title>Draft Genome of Tanacetum Coccineum: Genomic Comparison of Closely Related Tanacetum-Family Plants.</title>
        <authorList>
            <person name="Yamashiro T."/>
            <person name="Shiraishi A."/>
            <person name="Nakayama K."/>
            <person name="Satake H."/>
        </authorList>
    </citation>
    <scope>NUCLEOTIDE SEQUENCE</scope>
</reference>
<evidence type="ECO:0000256" key="1">
    <source>
        <dbReference type="ARBA" id="ARBA00022670"/>
    </source>
</evidence>
<evidence type="ECO:0000256" key="9">
    <source>
        <dbReference type="ARBA" id="ARBA00022842"/>
    </source>
</evidence>
<dbReference type="CDD" id="cd01647">
    <property type="entry name" value="RT_LTR"/>
    <property type="match status" value="1"/>
</dbReference>
<dbReference type="InterPro" id="IPR012337">
    <property type="entry name" value="RNaseH-like_sf"/>
</dbReference>
<dbReference type="Pfam" id="PF24626">
    <property type="entry name" value="SH3_Tf2-1"/>
    <property type="match status" value="3"/>
</dbReference>
<keyword evidence="6" id="KW-0064">Aspartyl protease</keyword>
<name>A0ABQ5CYP7_9ASTR</name>
<keyword evidence="11 18" id="KW-0695">RNA-directed DNA polymerase</keyword>
<keyword evidence="2" id="KW-0808">Transferase</keyword>
<comment type="caution">
    <text evidence="18">The sequence shown here is derived from an EMBL/GenBank/DDBJ whole genome shotgun (WGS) entry which is preliminary data.</text>
</comment>
<evidence type="ECO:0000256" key="4">
    <source>
        <dbReference type="ARBA" id="ARBA00022722"/>
    </source>
</evidence>
<dbReference type="Gene3D" id="3.30.70.270">
    <property type="match status" value="4"/>
</dbReference>
<accession>A0ABQ5CYP7</accession>
<evidence type="ECO:0000256" key="11">
    <source>
        <dbReference type="ARBA" id="ARBA00022918"/>
    </source>
</evidence>
<evidence type="ECO:0000256" key="13">
    <source>
        <dbReference type="ARBA" id="ARBA00023125"/>
    </source>
</evidence>
<keyword evidence="12" id="KW-0239">DNA-directed DNA polymerase</keyword>
<dbReference type="PANTHER" id="PTHR37984">
    <property type="entry name" value="PROTEIN CBG26694"/>
    <property type="match status" value="1"/>
</dbReference>
<dbReference type="Gene3D" id="2.40.70.10">
    <property type="entry name" value="Acid Proteases"/>
    <property type="match status" value="1"/>
</dbReference>
<gene>
    <name evidence="18" type="ORF">Tco_0911341</name>
</gene>
<evidence type="ECO:0000256" key="7">
    <source>
        <dbReference type="ARBA" id="ARBA00022759"/>
    </source>
</evidence>
<dbReference type="InterPro" id="IPR021109">
    <property type="entry name" value="Peptidase_aspartic_dom_sf"/>
</dbReference>
<dbReference type="InterPro" id="IPR041577">
    <property type="entry name" value="RT_RNaseH_2"/>
</dbReference>
<evidence type="ECO:0000256" key="12">
    <source>
        <dbReference type="ARBA" id="ARBA00022932"/>
    </source>
</evidence>
<dbReference type="InterPro" id="IPR000477">
    <property type="entry name" value="RT_dom"/>
</dbReference>
<dbReference type="Proteomes" id="UP001151760">
    <property type="component" value="Unassembled WGS sequence"/>
</dbReference>
<dbReference type="InterPro" id="IPR043128">
    <property type="entry name" value="Rev_trsase/Diguanyl_cyclase"/>
</dbReference>
<protein>
    <submittedName>
        <fullName evidence="18">Reverse transcriptase domain-containing protein</fullName>
    </submittedName>
</protein>
<dbReference type="PROSITE" id="PS50994">
    <property type="entry name" value="INTEGRASE"/>
    <property type="match status" value="2"/>
</dbReference>
<evidence type="ECO:0000256" key="16">
    <source>
        <dbReference type="SAM" id="Coils"/>
    </source>
</evidence>
<dbReference type="Gene3D" id="1.10.340.70">
    <property type="match status" value="2"/>
</dbReference>
<keyword evidence="13" id="KW-0238">DNA-binding</keyword>
<keyword evidence="1" id="KW-0645">Protease</keyword>
<keyword evidence="9" id="KW-0460">Magnesium</keyword>
<dbReference type="CDD" id="cd00303">
    <property type="entry name" value="retropepsin_like"/>
    <property type="match status" value="1"/>
</dbReference>
<keyword evidence="16" id="KW-0175">Coiled coil</keyword>
<keyword evidence="7" id="KW-0255">Endonuclease</keyword>
<evidence type="ECO:0000256" key="10">
    <source>
        <dbReference type="ARBA" id="ARBA00022908"/>
    </source>
</evidence>
<evidence type="ECO:0000256" key="8">
    <source>
        <dbReference type="ARBA" id="ARBA00022801"/>
    </source>
</evidence>
<dbReference type="SUPFAM" id="SSF53098">
    <property type="entry name" value="Ribonuclease H-like"/>
    <property type="match status" value="3"/>
</dbReference>
<keyword evidence="5" id="KW-0479">Metal-binding</keyword>
<dbReference type="Gene3D" id="3.30.420.10">
    <property type="entry name" value="Ribonuclease H-like superfamily/Ribonuclease H"/>
    <property type="match status" value="3"/>
</dbReference>
<dbReference type="EMBL" id="BQNB010014674">
    <property type="protein sequence ID" value="GJT31066.1"/>
    <property type="molecule type" value="Genomic_DNA"/>
</dbReference>
<evidence type="ECO:0000256" key="15">
    <source>
        <dbReference type="ARBA" id="ARBA00023268"/>
    </source>
</evidence>
<evidence type="ECO:0000259" key="17">
    <source>
        <dbReference type="PROSITE" id="PS50994"/>
    </source>
</evidence>
<keyword evidence="10" id="KW-0229">DNA integration</keyword>
<keyword evidence="14" id="KW-0233">DNA recombination</keyword>